<gene>
    <name evidence="1" type="ORF">FTOL_11236</name>
</gene>
<comment type="caution">
    <text evidence="1">The sequence shown here is derived from an EMBL/GenBank/DDBJ whole genome shotgun (WGS) entry which is preliminary data.</text>
</comment>
<reference evidence="1" key="1">
    <citation type="submission" date="2018-03" db="EMBL/GenBank/DDBJ databases">
        <authorList>
            <person name="Guldener U."/>
        </authorList>
    </citation>
    <scope>NUCLEOTIDE SEQUENCE</scope>
</reference>
<protein>
    <submittedName>
        <fullName evidence="1">Uncharacterized protein</fullName>
    </submittedName>
</protein>
<evidence type="ECO:0000313" key="2">
    <source>
        <dbReference type="Proteomes" id="UP001187734"/>
    </source>
</evidence>
<dbReference type="Proteomes" id="UP001187734">
    <property type="component" value="Unassembled WGS sequence"/>
</dbReference>
<proteinExistence type="predicted"/>
<dbReference type="EMBL" id="ONZP01000473">
    <property type="protein sequence ID" value="SPJ85455.1"/>
    <property type="molecule type" value="Genomic_DNA"/>
</dbReference>
<evidence type="ECO:0000313" key="1">
    <source>
        <dbReference type="EMBL" id="SPJ85455.1"/>
    </source>
</evidence>
<accession>A0AAE8MHU9</accession>
<organism evidence="1 2">
    <name type="scientific">Fusarium torulosum</name>
    <dbReference type="NCBI Taxonomy" id="33205"/>
    <lineage>
        <taxon>Eukaryota</taxon>
        <taxon>Fungi</taxon>
        <taxon>Dikarya</taxon>
        <taxon>Ascomycota</taxon>
        <taxon>Pezizomycotina</taxon>
        <taxon>Sordariomycetes</taxon>
        <taxon>Hypocreomycetidae</taxon>
        <taxon>Hypocreales</taxon>
        <taxon>Nectriaceae</taxon>
        <taxon>Fusarium</taxon>
    </lineage>
</organism>
<keyword evidence="2" id="KW-1185">Reference proteome</keyword>
<sequence>MYRLQRRMMQWDFKFINLDKGEHTLEKDNQDMKQVVVTADKLVSLLRKPEWVEFKVNPVNMHSAKQKSSKDCTLISLPQEVVDKIVKSLIDNGDGDALICLALTNSYFFRLLCTDLQKMLAGNAGKWAGGRVVFASDLARGIEENVGTPEEEAEWWSKRYTTLAELKTTEIKPAVSMDIRLPKTSPEIFAIPGEFVDRAKDIMHVKRDGKSITLLDNLLFMLQRVPDLTYEQKQPILRNLVTKQYVRAEGCIGTSGREASLGEALMAFTCFVGDHSWKPNTIRWIGHRFDISPAISIEGQEGWEDVTDTAADGIKYNHLSLPVWRKSLDSFLVVALPTAFGRRMKAKEREEAARRAAAAAAEAMDDSSSGSILIQQN</sequence>
<name>A0AAE8MHU9_9HYPO</name>
<dbReference type="AlphaFoldDB" id="A0AAE8MHU9"/>